<dbReference type="EMBL" id="DYUD01000010">
    <property type="protein sequence ID" value="HJG88321.1"/>
    <property type="molecule type" value="Genomic_DNA"/>
</dbReference>
<dbReference type="Proteomes" id="UP000757103">
    <property type="component" value="Unassembled WGS sequence"/>
</dbReference>
<keyword evidence="1" id="KW-0812">Transmembrane</keyword>
<name>A0A921MQL9_9BACT</name>
<reference evidence="2" key="2">
    <citation type="submission" date="2021-09" db="EMBL/GenBank/DDBJ databases">
        <authorList>
            <person name="Gilroy R."/>
        </authorList>
    </citation>
    <scope>NUCLEOTIDE SEQUENCE</scope>
    <source>
        <strain evidence="2">CHK121-7720</strain>
    </source>
</reference>
<dbReference type="RefSeq" id="WP_025278846.1">
    <property type="nucleotide sequence ID" value="NZ_CALUJX010000001.1"/>
</dbReference>
<dbReference type="Pfam" id="PF19628">
    <property type="entry name" value="DUF6132"/>
    <property type="match status" value="1"/>
</dbReference>
<evidence type="ECO:0000313" key="2">
    <source>
        <dbReference type="EMBL" id="HJG88321.1"/>
    </source>
</evidence>
<comment type="caution">
    <text evidence="2">The sequence shown here is derived from an EMBL/GenBank/DDBJ whole genome shotgun (WGS) entry which is preliminary data.</text>
</comment>
<gene>
    <name evidence="2" type="ORF">K8U91_02425</name>
</gene>
<proteinExistence type="predicted"/>
<organism evidence="2 3">
    <name type="scientific">Barnesiella viscericola</name>
    <dbReference type="NCBI Taxonomy" id="397865"/>
    <lineage>
        <taxon>Bacteria</taxon>
        <taxon>Pseudomonadati</taxon>
        <taxon>Bacteroidota</taxon>
        <taxon>Bacteroidia</taxon>
        <taxon>Bacteroidales</taxon>
        <taxon>Barnesiellaceae</taxon>
        <taxon>Barnesiella</taxon>
    </lineage>
</organism>
<evidence type="ECO:0000256" key="1">
    <source>
        <dbReference type="SAM" id="Phobius"/>
    </source>
</evidence>
<feature type="transmembrane region" description="Helical" evidence="1">
    <location>
        <begin position="38"/>
        <end position="57"/>
    </location>
</feature>
<feature type="transmembrane region" description="Helical" evidence="1">
    <location>
        <begin position="7"/>
        <end position="26"/>
    </location>
</feature>
<sequence length="67" mass="7288">MKKWLKRYGLSVLGAVLGAVGGYLYWRYVGCASGTCPITASPWTSTVWGAAIGGLFMSSFKKEKSYE</sequence>
<dbReference type="AlphaFoldDB" id="A0A921MQL9"/>
<reference evidence="2" key="1">
    <citation type="journal article" date="2021" name="PeerJ">
        <title>Extensive microbial diversity within the chicken gut microbiome revealed by metagenomics and culture.</title>
        <authorList>
            <person name="Gilroy R."/>
            <person name="Ravi A."/>
            <person name="Getino M."/>
            <person name="Pursley I."/>
            <person name="Horton D.L."/>
            <person name="Alikhan N.F."/>
            <person name="Baker D."/>
            <person name="Gharbi K."/>
            <person name="Hall N."/>
            <person name="Watson M."/>
            <person name="Adriaenssens E.M."/>
            <person name="Foster-Nyarko E."/>
            <person name="Jarju S."/>
            <person name="Secka A."/>
            <person name="Antonio M."/>
            <person name="Oren A."/>
            <person name="Chaudhuri R.R."/>
            <person name="La Ragione R."/>
            <person name="Hildebrand F."/>
            <person name="Pallen M.J."/>
        </authorList>
    </citation>
    <scope>NUCLEOTIDE SEQUENCE</scope>
    <source>
        <strain evidence="2">CHK121-7720</strain>
    </source>
</reference>
<keyword evidence="1" id="KW-0472">Membrane</keyword>
<keyword evidence="1" id="KW-1133">Transmembrane helix</keyword>
<dbReference type="InterPro" id="IPR045764">
    <property type="entry name" value="DUF6132"/>
</dbReference>
<protein>
    <submittedName>
        <fullName evidence="2">Tetratricopeptide repeat protein</fullName>
    </submittedName>
</protein>
<evidence type="ECO:0000313" key="3">
    <source>
        <dbReference type="Proteomes" id="UP000757103"/>
    </source>
</evidence>
<accession>A0A921MQL9</accession>
<dbReference type="GeneID" id="90529511"/>